<organism evidence="1 2">
    <name type="scientific">Stephania yunnanensis</name>
    <dbReference type="NCBI Taxonomy" id="152371"/>
    <lineage>
        <taxon>Eukaryota</taxon>
        <taxon>Viridiplantae</taxon>
        <taxon>Streptophyta</taxon>
        <taxon>Embryophyta</taxon>
        <taxon>Tracheophyta</taxon>
        <taxon>Spermatophyta</taxon>
        <taxon>Magnoliopsida</taxon>
        <taxon>Ranunculales</taxon>
        <taxon>Menispermaceae</taxon>
        <taxon>Menispermoideae</taxon>
        <taxon>Cissampelideae</taxon>
        <taxon>Stephania</taxon>
    </lineage>
</organism>
<dbReference type="EMBL" id="JBBNAF010000007">
    <property type="protein sequence ID" value="KAK9127215.1"/>
    <property type="molecule type" value="Genomic_DNA"/>
</dbReference>
<evidence type="ECO:0000313" key="1">
    <source>
        <dbReference type="EMBL" id="KAK9127215.1"/>
    </source>
</evidence>
<dbReference type="AlphaFoldDB" id="A0AAP0J5U0"/>
<sequence length="58" mass="6568">MATGTVQEVRPPALDVTSDPPSVFDGTTRFMALPLFLVFRAKFIPPNWKVEQENMLFL</sequence>
<name>A0AAP0J5U0_9MAGN</name>
<gene>
    <name evidence="1" type="ORF">Syun_016012</name>
</gene>
<accession>A0AAP0J5U0</accession>
<protein>
    <submittedName>
        <fullName evidence="1">Uncharacterized protein</fullName>
    </submittedName>
</protein>
<proteinExistence type="predicted"/>
<reference evidence="1 2" key="1">
    <citation type="submission" date="2024-01" db="EMBL/GenBank/DDBJ databases">
        <title>Genome assemblies of Stephania.</title>
        <authorList>
            <person name="Yang L."/>
        </authorList>
    </citation>
    <scope>NUCLEOTIDE SEQUENCE [LARGE SCALE GENOMIC DNA]</scope>
    <source>
        <strain evidence="1">YNDBR</strain>
        <tissue evidence="1">Leaf</tissue>
    </source>
</reference>
<dbReference type="Proteomes" id="UP001420932">
    <property type="component" value="Unassembled WGS sequence"/>
</dbReference>
<evidence type="ECO:0000313" key="2">
    <source>
        <dbReference type="Proteomes" id="UP001420932"/>
    </source>
</evidence>
<comment type="caution">
    <text evidence="1">The sequence shown here is derived from an EMBL/GenBank/DDBJ whole genome shotgun (WGS) entry which is preliminary data.</text>
</comment>
<keyword evidence="2" id="KW-1185">Reference proteome</keyword>